<evidence type="ECO:0000256" key="1">
    <source>
        <dbReference type="ARBA" id="ARBA00022468"/>
    </source>
</evidence>
<name>A0A9P7M5H8_9HYPO</name>
<organism evidence="5 6">
    <name type="scientific">Claviceps pazoutovae</name>
    <dbReference type="NCBI Taxonomy" id="1649127"/>
    <lineage>
        <taxon>Eukaryota</taxon>
        <taxon>Fungi</taxon>
        <taxon>Dikarya</taxon>
        <taxon>Ascomycota</taxon>
        <taxon>Pezizomycotina</taxon>
        <taxon>Sordariomycetes</taxon>
        <taxon>Hypocreomycetidae</taxon>
        <taxon>Hypocreales</taxon>
        <taxon>Clavicipitaceae</taxon>
        <taxon>Claviceps</taxon>
    </lineage>
</organism>
<evidence type="ECO:0000313" key="6">
    <source>
        <dbReference type="Proteomes" id="UP000706124"/>
    </source>
</evidence>
<gene>
    <name evidence="5" type="ORF">E4U60_007171</name>
</gene>
<keyword evidence="6" id="KW-1185">Reference proteome</keyword>
<feature type="compositionally biased region" description="Low complexity" evidence="4">
    <location>
        <begin position="99"/>
        <end position="120"/>
    </location>
</feature>
<dbReference type="PANTHER" id="PTHR24113">
    <property type="entry name" value="RAN GTPASE-ACTIVATING PROTEIN 1"/>
    <property type="match status" value="1"/>
</dbReference>
<proteinExistence type="predicted"/>
<dbReference type="AlphaFoldDB" id="A0A9P7M5H8"/>
<dbReference type="PANTHER" id="PTHR24113:SF12">
    <property type="entry name" value="RAN GTPASE-ACTIVATING PROTEIN 1"/>
    <property type="match status" value="1"/>
</dbReference>
<dbReference type="SMART" id="SM00368">
    <property type="entry name" value="LRR_RI"/>
    <property type="match status" value="5"/>
</dbReference>
<dbReference type="Gene3D" id="3.80.10.10">
    <property type="entry name" value="Ribonuclease Inhibitor"/>
    <property type="match status" value="1"/>
</dbReference>
<evidence type="ECO:0000256" key="2">
    <source>
        <dbReference type="ARBA" id="ARBA00022614"/>
    </source>
</evidence>
<keyword evidence="2" id="KW-0433">Leucine-rich repeat</keyword>
<dbReference type="GO" id="GO:0048471">
    <property type="term" value="C:perinuclear region of cytoplasm"/>
    <property type="evidence" value="ECO:0007669"/>
    <property type="project" value="TreeGrafter"/>
</dbReference>
<dbReference type="GO" id="GO:0031267">
    <property type="term" value="F:small GTPase binding"/>
    <property type="evidence" value="ECO:0007669"/>
    <property type="project" value="TreeGrafter"/>
</dbReference>
<feature type="compositionally biased region" description="Polar residues" evidence="4">
    <location>
        <begin position="74"/>
        <end position="85"/>
    </location>
</feature>
<feature type="region of interest" description="Disordered" evidence="4">
    <location>
        <begin position="1228"/>
        <end position="1261"/>
    </location>
</feature>
<dbReference type="InterPro" id="IPR032675">
    <property type="entry name" value="LRR_dom_sf"/>
</dbReference>
<protein>
    <recommendedName>
        <fullName evidence="7">Cell wall biogenesis protein Mhp1</fullName>
    </recommendedName>
</protein>
<evidence type="ECO:0000256" key="4">
    <source>
        <dbReference type="SAM" id="MobiDB-lite"/>
    </source>
</evidence>
<dbReference type="Proteomes" id="UP000706124">
    <property type="component" value="Unassembled WGS sequence"/>
</dbReference>
<feature type="compositionally biased region" description="Polar residues" evidence="4">
    <location>
        <begin position="1116"/>
        <end position="1128"/>
    </location>
</feature>
<evidence type="ECO:0000313" key="5">
    <source>
        <dbReference type="EMBL" id="KAG5930092.1"/>
    </source>
</evidence>
<feature type="region of interest" description="Disordered" evidence="4">
    <location>
        <begin position="269"/>
        <end position="431"/>
    </location>
</feature>
<dbReference type="GO" id="GO:0005634">
    <property type="term" value="C:nucleus"/>
    <property type="evidence" value="ECO:0007669"/>
    <property type="project" value="TreeGrafter"/>
</dbReference>
<feature type="compositionally biased region" description="Polar residues" evidence="4">
    <location>
        <begin position="29"/>
        <end position="47"/>
    </location>
</feature>
<feature type="compositionally biased region" description="Basic and acidic residues" evidence="4">
    <location>
        <begin position="350"/>
        <end position="370"/>
    </location>
</feature>
<dbReference type="OrthoDB" id="8436363at2759"/>
<dbReference type="InterPro" id="IPR027038">
    <property type="entry name" value="RanGap"/>
</dbReference>
<feature type="compositionally biased region" description="Polar residues" evidence="4">
    <location>
        <begin position="1080"/>
        <end position="1092"/>
    </location>
</feature>
<keyword evidence="3" id="KW-0677">Repeat</keyword>
<feature type="compositionally biased region" description="Basic and acidic residues" evidence="4">
    <location>
        <begin position="332"/>
        <end position="342"/>
    </location>
</feature>
<sequence length="1261" mass="135897">MGGLMRSSIVDKSNKPSTPHSKPSPAPSQPRTQPSTSQDTRNPQGTLDNKIPAPQDASSPTSSAGVGIARRLSRSGSIENKSSPAGSPPHQQRRNSWFSNISAKLSGSASSPPSTSPSAPNQHHHSLHFLHHKDSHQHGNEQEPPSPSQSPVSRPPNTEDAEPIPPKLNIARNAVLQHAAAKPEGNGPYTPAPPKSGQAGFLGVLRRLSSSSSGNSLAHAKFRNGLVERKVLNVDRHRERCKISELKEAKLRRVAFCVDVEIAPMPRYADGETHAQTKTIDGTQKKKLTEKGEGNALKNPAASEASKEAEEAVNESGAQPGHTGDPATDNAGEVHDTCDGAADRPNPSATEKEPNKKKEKKKKSEEERKARKEKRRRAAEENGSVPIEICYDSTDSSSETRDDAAPPKPSSPVLSPSSSSASSHPTRNPARIYRRCCQLRETPILKKITEQLMDSSNANVAAGTVAKLDLTDYYLQLPDLITLGDYLAVVPVKEIILENCGLLDEGLRVILAGLLAARLPLTSTSRRKKAKQGIVAEECQGGGVVERLVLKNNKLGPDGWKHISLFLYKCRSLKSLDISLIPFPRQAQTQTPAGKAGGGGGGGGGVGVATLPNGVQIPRSISGVFAKAVAERLGGSTLDMVNMGETEPNTEQLGSIVDGMIKCGVRRLGLAHNSLDAEGIKHVVRYLEAGVCEGLDLGGNDLSEHIEALARSLDGNHMIWALSLANCGLTPSSLGKMLPILAKLSNFRFIDLSNNQDLFQSEPSALGLLRRYLPQMTQLKRIHLQDASMSSEQAIALVEILPEVRNLAHINILGNSELVQLANAKTEEAQEEACALYTSLMAAARISRSLVCVDIEVPGEDAGEIVKALAKQVVAYCLRNMERIPDANIATSMATGASAQQQASQTETEPTYPDVLVHLVGHDVMDPNEEIEDDKAGATEPDEDYVIGGTGVVKALACCLKNRSDDARRPSEDLTRAGLPPAAKAKDLSKHLLAGARKIRQRLQPALRRAQIEDGDEMTLRKLTFLDETLQGIINRFEDEFPDTRQETTPQGATDHGDETTGLAKRLSGSSSSDEEPSQKHTTTTLQDSANPPTDHAAALLLSDPEDGDDADAHATKTTPRSNNSTLSRELAEEEGRVLRAGHRFRAGFVGKDEFENIISTIDEIGADARHAQMLVDLADDIGGELLEKVREKGAVRAFKEDREVLWRSVRESDPDYWGKFLEAQEKARKNINGGEGGGGSRKGSMSMTRSMNEKEEEKNE</sequence>
<evidence type="ECO:0000256" key="3">
    <source>
        <dbReference type="ARBA" id="ARBA00022737"/>
    </source>
</evidence>
<dbReference type="GO" id="GO:0005096">
    <property type="term" value="F:GTPase activator activity"/>
    <property type="evidence" value="ECO:0007669"/>
    <property type="project" value="UniProtKB-KW"/>
</dbReference>
<reference evidence="5 6" key="1">
    <citation type="journal article" date="2020" name="bioRxiv">
        <title>Whole genome comparisons of ergot fungi reveals the divergence and evolution of species within the genus Claviceps are the result of varying mechanisms driving genome evolution and host range expansion.</title>
        <authorList>
            <person name="Wyka S.A."/>
            <person name="Mondo S.J."/>
            <person name="Liu M."/>
            <person name="Dettman J."/>
            <person name="Nalam V."/>
            <person name="Broders K.D."/>
        </authorList>
    </citation>
    <scope>NUCLEOTIDE SEQUENCE [LARGE SCALE GENOMIC DNA]</scope>
    <source>
        <strain evidence="5 6">CCC 1485</strain>
    </source>
</reference>
<accession>A0A9P7M5H8</accession>
<feature type="region of interest" description="Disordered" evidence="4">
    <location>
        <begin position="1"/>
        <end position="165"/>
    </location>
</feature>
<feature type="compositionally biased region" description="Basic and acidic residues" evidence="4">
    <location>
        <begin position="1037"/>
        <end position="1046"/>
    </location>
</feature>
<comment type="caution">
    <text evidence="5">The sequence shown here is derived from an EMBL/GenBank/DDBJ whole genome shotgun (WGS) entry which is preliminary data.</text>
</comment>
<dbReference type="SUPFAM" id="SSF52047">
    <property type="entry name" value="RNI-like"/>
    <property type="match status" value="1"/>
</dbReference>
<evidence type="ECO:0008006" key="7">
    <source>
        <dbReference type="Google" id="ProtNLM"/>
    </source>
</evidence>
<feature type="compositionally biased region" description="Basic and acidic residues" evidence="4">
    <location>
        <begin position="283"/>
        <end position="293"/>
    </location>
</feature>
<feature type="compositionally biased region" description="Low complexity" evidence="4">
    <location>
        <begin position="411"/>
        <end position="425"/>
    </location>
</feature>
<feature type="compositionally biased region" description="Basic and acidic residues" evidence="4">
    <location>
        <begin position="1252"/>
        <end position="1261"/>
    </location>
</feature>
<keyword evidence="1" id="KW-0343">GTPase activation</keyword>
<dbReference type="GO" id="GO:0005829">
    <property type="term" value="C:cytosol"/>
    <property type="evidence" value="ECO:0007669"/>
    <property type="project" value="TreeGrafter"/>
</dbReference>
<dbReference type="EMBL" id="SRPO01000776">
    <property type="protein sequence ID" value="KAG5930092.1"/>
    <property type="molecule type" value="Genomic_DNA"/>
</dbReference>
<dbReference type="GO" id="GO:0006913">
    <property type="term" value="P:nucleocytoplasmic transport"/>
    <property type="evidence" value="ECO:0007669"/>
    <property type="project" value="TreeGrafter"/>
</dbReference>
<feature type="compositionally biased region" description="Basic residues" evidence="4">
    <location>
        <begin position="122"/>
        <end position="135"/>
    </location>
</feature>
<feature type="region of interest" description="Disordered" evidence="4">
    <location>
        <begin position="1037"/>
        <end position="1131"/>
    </location>
</feature>